<dbReference type="GO" id="GO:0005634">
    <property type="term" value="C:nucleus"/>
    <property type="evidence" value="ECO:0007669"/>
    <property type="project" value="TreeGrafter"/>
</dbReference>
<gene>
    <name evidence="3" type="ORF">FA13DRAFT_318648</name>
    <name evidence="2" type="ORF">FA13DRAFT_473740</name>
</gene>
<dbReference type="STRING" id="71717.A0A4Y7TAM4"/>
<reference evidence="2 4" key="1">
    <citation type="journal article" date="2019" name="Nat. Ecol. Evol.">
        <title>Megaphylogeny resolves global patterns of mushroom evolution.</title>
        <authorList>
            <person name="Varga T."/>
            <person name="Krizsan K."/>
            <person name="Foldi C."/>
            <person name="Dima B."/>
            <person name="Sanchez-Garcia M."/>
            <person name="Sanchez-Ramirez S."/>
            <person name="Szollosi G.J."/>
            <person name="Szarkandi J.G."/>
            <person name="Papp V."/>
            <person name="Albert L."/>
            <person name="Andreopoulos W."/>
            <person name="Angelini C."/>
            <person name="Antonin V."/>
            <person name="Barry K.W."/>
            <person name="Bougher N.L."/>
            <person name="Buchanan P."/>
            <person name="Buyck B."/>
            <person name="Bense V."/>
            <person name="Catcheside P."/>
            <person name="Chovatia M."/>
            <person name="Cooper J."/>
            <person name="Damon W."/>
            <person name="Desjardin D."/>
            <person name="Finy P."/>
            <person name="Geml J."/>
            <person name="Haridas S."/>
            <person name="Hughes K."/>
            <person name="Justo A."/>
            <person name="Karasinski D."/>
            <person name="Kautmanova I."/>
            <person name="Kiss B."/>
            <person name="Kocsube S."/>
            <person name="Kotiranta H."/>
            <person name="LaButti K.M."/>
            <person name="Lechner B.E."/>
            <person name="Liimatainen K."/>
            <person name="Lipzen A."/>
            <person name="Lukacs Z."/>
            <person name="Mihaltcheva S."/>
            <person name="Morgado L.N."/>
            <person name="Niskanen T."/>
            <person name="Noordeloos M.E."/>
            <person name="Ohm R.A."/>
            <person name="Ortiz-Santana B."/>
            <person name="Ovrebo C."/>
            <person name="Racz N."/>
            <person name="Riley R."/>
            <person name="Savchenko A."/>
            <person name="Shiryaev A."/>
            <person name="Soop K."/>
            <person name="Spirin V."/>
            <person name="Szebenyi C."/>
            <person name="Tomsovsky M."/>
            <person name="Tulloss R.E."/>
            <person name="Uehling J."/>
            <person name="Grigoriev I.V."/>
            <person name="Vagvolgyi C."/>
            <person name="Papp T."/>
            <person name="Martin F.M."/>
            <person name="Miettinen O."/>
            <person name="Hibbett D.S."/>
            <person name="Nagy L.G."/>
        </authorList>
    </citation>
    <scope>NUCLEOTIDE SEQUENCE [LARGE SCALE GENOMIC DNA]</scope>
    <source>
        <strain evidence="2 4">FP101781</strain>
    </source>
</reference>
<dbReference type="EMBL" id="QPFP01000017">
    <property type="protein sequence ID" value="TEB31998.1"/>
    <property type="molecule type" value="Genomic_DNA"/>
</dbReference>
<dbReference type="SUPFAM" id="SSF56112">
    <property type="entry name" value="Protein kinase-like (PK-like)"/>
    <property type="match status" value="1"/>
</dbReference>
<dbReference type="PANTHER" id="PTHR44167">
    <property type="entry name" value="OVARIAN-SPECIFIC SERINE/THREONINE-PROTEIN KINASE LOK-RELATED"/>
    <property type="match status" value="1"/>
</dbReference>
<dbReference type="InterPro" id="IPR000719">
    <property type="entry name" value="Prot_kinase_dom"/>
</dbReference>
<evidence type="ECO:0000313" key="4">
    <source>
        <dbReference type="Proteomes" id="UP000298030"/>
    </source>
</evidence>
<keyword evidence="4" id="KW-1185">Reference proteome</keyword>
<dbReference type="InterPro" id="IPR011009">
    <property type="entry name" value="Kinase-like_dom_sf"/>
</dbReference>
<accession>A0A4Y7TAM4</accession>
<dbReference type="EMBL" id="QPFP01000020">
    <property type="protein sequence ID" value="TEB30978.1"/>
    <property type="molecule type" value="Genomic_DNA"/>
</dbReference>
<dbReference type="GO" id="GO:0044773">
    <property type="term" value="P:mitotic DNA damage checkpoint signaling"/>
    <property type="evidence" value="ECO:0007669"/>
    <property type="project" value="TreeGrafter"/>
</dbReference>
<dbReference type="OrthoDB" id="5987198at2759"/>
<dbReference type="SMART" id="SM00220">
    <property type="entry name" value="S_TKc"/>
    <property type="match status" value="1"/>
</dbReference>
<dbReference type="GO" id="GO:0005524">
    <property type="term" value="F:ATP binding"/>
    <property type="evidence" value="ECO:0007669"/>
    <property type="project" value="InterPro"/>
</dbReference>
<dbReference type="Proteomes" id="UP000298030">
    <property type="component" value="Unassembled WGS sequence"/>
</dbReference>
<dbReference type="PROSITE" id="PS50011">
    <property type="entry name" value="PROTEIN_KINASE_DOM"/>
    <property type="match status" value="1"/>
</dbReference>
<comment type="caution">
    <text evidence="2">The sequence shown here is derived from an EMBL/GenBank/DDBJ whole genome shotgun (WGS) entry which is preliminary data.</text>
</comment>
<dbReference type="GO" id="GO:0004674">
    <property type="term" value="F:protein serine/threonine kinase activity"/>
    <property type="evidence" value="ECO:0007669"/>
    <property type="project" value="TreeGrafter"/>
</dbReference>
<protein>
    <recommendedName>
        <fullName evidence="1">Protein kinase domain-containing protein</fullName>
    </recommendedName>
</protein>
<dbReference type="AlphaFoldDB" id="A0A4Y7TAM4"/>
<evidence type="ECO:0000259" key="1">
    <source>
        <dbReference type="PROSITE" id="PS50011"/>
    </source>
</evidence>
<dbReference type="Gene3D" id="1.10.510.10">
    <property type="entry name" value="Transferase(Phosphotransferase) domain 1"/>
    <property type="match status" value="1"/>
</dbReference>
<name>A0A4Y7TAM4_COPMI</name>
<evidence type="ECO:0000313" key="2">
    <source>
        <dbReference type="EMBL" id="TEB30978.1"/>
    </source>
</evidence>
<organism evidence="2 4">
    <name type="scientific">Coprinellus micaceus</name>
    <name type="common">Glistening ink-cap mushroom</name>
    <name type="synonym">Coprinus micaceus</name>
    <dbReference type="NCBI Taxonomy" id="71717"/>
    <lineage>
        <taxon>Eukaryota</taxon>
        <taxon>Fungi</taxon>
        <taxon>Dikarya</taxon>
        <taxon>Basidiomycota</taxon>
        <taxon>Agaricomycotina</taxon>
        <taxon>Agaricomycetes</taxon>
        <taxon>Agaricomycetidae</taxon>
        <taxon>Agaricales</taxon>
        <taxon>Agaricineae</taxon>
        <taxon>Psathyrellaceae</taxon>
        <taxon>Coprinellus</taxon>
    </lineage>
</organism>
<dbReference type="PANTHER" id="PTHR44167:SF30">
    <property type="entry name" value="PHOSPHORYLASE KINASE"/>
    <property type="match status" value="1"/>
</dbReference>
<proteinExistence type="predicted"/>
<sequence length="360" mass="42094">MEYAIVKEENRHQERDDGLLFTYEEIWVRHFHFLASRGYQLRPRYNPDWVPSWRLKPVKYGSGKNEDAIPAWPKVVDAICLTNGQRVMLKHVELSSEELSIMTYVNTPAALEDSRNHCVRLMDVILLPACETHALVVTPLLYEHSALPFRYVGELVEISIQIIECLDFLHDHNIVHRDFCKFNVMVDGERLIPGGWHPFDPRAPPDGRHDKLSRFKWVDRRSTGPHAYYLIDFGYSKRLESRDGALLTGIYGQDDSVPEMSLTVPYDPYPVDVYHVGNMLLKFYGEYRPCGSLERLKEVAQKMAHKDPSSRYTAQEASKEIHRVCRKIGYFRRRQRIWPDDPIFDTFFRFLVRIGVINPL</sequence>
<evidence type="ECO:0000313" key="3">
    <source>
        <dbReference type="EMBL" id="TEB31998.1"/>
    </source>
</evidence>
<feature type="domain" description="Protein kinase" evidence="1">
    <location>
        <begin position="54"/>
        <end position="348"/>
    </location>
</feature>